<dbReference type="InterPro" id="IPR037294">
    <property type="entry name" value="ABC_BtuC-like"/>
</dbReference>
<dbReference type="SUPFAM" id="SSF81345">
    <property type="entry name" value="ABC transporter involved in vitamin B12 uptake, BtuC"/>
    <property type="match status" value="1"/>
</dbReference>
<dbReference type="GO" id="GO:0005886">
    <property type="term" value="C:plasma membrane"/>
    <property type="evidence" value="ECO:0007669"/>
    <property type="project" value="UniProtKB-SubCell"/>
</dbReference>
<feature type="transmembrane region" description="Helical" evidence="8">
    <location>
        <begin position="89"/>
        <end position="112"/>
    </location>
</feature>
<protein>
    <submittedName>
        <fullName evidence="9">Iron ABC transporter permease</fullName>
    </submittedName>
</protein>
<keyword evidence="3" id="KW-0813">Transport</keyword>
<dbReference type="GO" id="GO:0022857">
    <property type="term" value="F:transmembrane transporter activity"/>
    <property type="evidence" value="ECO:0007669"/>
    <property type="project" value="InterPro"/>
</dbReference>
<comment type="similarity">
    <text evidence="2">Belongs to the binding-protein-dependent transport system permease family. FecCD subfamily.</text>
</comment>
<dbReference type="Gene3D" id="1.10.3470.10">
    <property type="entry name" value="ABC transporter involved in vitamin B12 uptake, BtuC"/>
    <property type="match status" value="1"/>
</dbReference>
<dbReference type="EMBL" id="DVKT01000037">
    <property type="protein sequence ID" value="HIT39406.1"/>
    <property type="molecule type" value="Genomic_DNA"/>
</dbReference>
<dbReference type="GO" id="GO:0033214">
    <property type="term" value="P:siderophore-iron import into cell"/>
    <property type="evidence" value="ECO:0007669"/>
    <property type="project" value="TreeGrafter"/>
</dbReference>
<evidence type="ECO:0000313" key="10">
    <source>
        <dbReference type="Proteomes" id="UP000886722"/>
    </source>
</evidence>
<evidence type="ECO:0000256" key="1">
    <source>
        <dbReference type="ARBA" id="ARBA00004651"/>
    </source>
</evidence>
<evidence type="ECO:0000256" key="8">
    <source>
        <dbReference type="SAM" id="Phobius"/>
    </source>
</evidence>
<dbReference type="PANTHER" id="PTHR30472:SF41">
    <property type="entry name" value="TRANSPORT SYSTEM PERMEASE PROTEIN"/>
    <property type="match status" value="1"/>
</dbReference>
<feature type="transmembrane region" description="Helical" evidence="8">
    <location>
        <begin position="151"/>
        <end position="177"/>
    </location>
</feature>
<evidence type="ECO:0000256" key="5">
    <source>
        <dbReference type="ARBA" id="ARBA00022692"/>
    </source>
</evidence>
<feature type="transmembrane region" description="Helical" evidence="8">
    <location>
        <begin position="57"/>
        <end position="77"/>
    </location>
</feature>
<proteinExistence type="inferred from homology"/>
<dbReference type="Pfam" id="PF01032">
    <property type="entry name" value="FecCD"/>
    <property type="match status" value="1"/>
</dbReference>
<keyword evidence="5 8" id="KW-0812">Transmembrane</keyword>
<accession>A0A9D1GEP7</accession>
<dbReference type="CDD" id="cd06550">
    <property type="entry name" value="TM_ABC_iron-siderophores_like"/>
    <property type="match status" value="1"/>
</dbReference>
<gene>
    <name evidence="9" type="ORF">IAD06_05155</name>
</gene>
<dbReference type="InterPro" id="IPR000522">
    <property type="entry name" value="ABC_transptr_permease_BtuC"/>
</dbReference>
<evidence type="ECO:0000256" key="3">
    <source>
        <dbReference type="ARBA" id="ARBA00022448"/>
    </source>
</evidence>
<feature type="transmembrane region" description="Helical" evidence="8">
    <location>
        <begin position="197"/>
        <end position="217"/>
    </location>
</feature>
<evidence type="ECO:0000256" key="7">
    <source>
        <dbReference type="ARBA" id="ARBA00023136"/>
    </source>
</evidence>
<comment type="subcellular location">
    <subcellularLocation>
        <location evidence="1">Cell membrane</location>
        <topology evidence="1">Multi-pass membrane protein</topology>
    </subcellularLocation>
</comment>
<reference evidence="9" key="1">
    <citation type="submission" date="2020-10" db="EMBL/GenBank/DDBJ databases">
        <authorList>
            <person name="Gilroy R."/>
        </authorList>
    </citation>
    <scope>NUCLEOTIDE SEQUENCE</scope>
    <source>
        <strain evidence="9">21143</strain>
    </source>
</reference>
<feature type="transmembrane region" description="Helical" evidence="8">
    <location>
        <begin position="312"/>
        <end position="332"/>
    </location>
</feature>
<dbReference type="PANTHER" id="PTHR30472">
    <property type="entry name" value="FERRIC ENTEROBACTIN TRANSPORT SYSTEM PERMEASE PROTEIN"/>
    <property type="match status" value="1"/>
</dbReference>
<dbReference type="Proteomes" id="UP000886722">
    <property type="component" value="Unassembled WGS sequence"/>
</dbReference>
<evidence type="ECO:0000313" key="9">
    <source>
        <dbReference type="EMBL" id="HIT39406.1"/>
    </source>
</evidence>
<dbReference type="AlphaFoldDB" id="A0A9D1GEP7"/>
<name>A0A9D1GEP7_9BACT</name>
<keyword evidence="6 8" id="KW-1133">Transmembrane helix</keyword>
<feature type="transmembrane region" description="Helical" evidence="8">
    <location>
        <begin position="118"/>
        <end position="144"/>
    </location>
</feature>
<reference evidence="9" key="2">
    <citation type="journal article" date="2021" name="PeerJ">
        <title>Extensive microbial diversity within the chicken gut microbiome revealed by metagenomics and culture.</title>
        <authorList>
            <person name="Gilroy R."/>
            <person name="Ravi A."/>
            <person name="Getino M."/>
            <person name="Pursley I."/>
            <person name="Horton D.L."/>
            <person name="Alikhan N.F."/>
            <person name="Baker D."/>
            <person name="Gharbi K."/>
            <person name="Hall N."/>
            <person name="Watson M."/>
            <person name="Adriaenssens E.M."/>
            <person name="Foster-Nyarko E."/>
            <person name="Jarju S."/>
            <person name="Secka A."/>
            <person name="Antonio M."/>
            <person name="Oren A."/>
            <person name="Chaudhuri R.R."/>
            <person name="La Ragione R."/>
            <person name="Hildebrand F."/>
            <person name="Pallen M.J."/>
        </authorList>
    </citation>
    <scope>NUCLEOTIDE SEQUENCE</scope>
    <source>
        <strain evidence="9">21143</strain>
    </source>
</reference>
<evidence type="ECO:0000256" key="4">
    <source>
        <dbReference type="ARBA" id="ARBA00022475"/>
    </source>
</evidence>
<evidence type="ECO:0000256" key="2">
    <source>
        <dbReference type="ARBA" id="ARBA00007935"/>
    </source>
</evidence>
<keyword evidence="7 8" id="KW-0472">Membrane</keyword>
<sequence length="341" mass="35259">MKPRTFLLFATALTFILVLANLAWGSVKIPLDAVIDICLGKDAEKSSWSFIVLQSRLPQAVTALLAGASLATAGLMLQTAFNNPLAGPSILGVNSGAGLGVAIVMLLLGGSIGGGGFFLSGTLAVLAGAMVGALVVLGTIIAFASVVKSNIMLLIIGIMVGYITSSAISLLNFFATAEGVFSYTIWGLGDFSGVSTTQMPFFCAATLVGLIGALLLIKPLNALLLGERYAANLGVNVRLTRIGLLLCTGWLTAVVTAYCGPIAFIGLAVPHIARLLLRSSNHSRVVPATMLSGSAVALLCNLLCVLPGDLGIIPLNAVTPLFGAPVIIYVIVNQRKIQYFN</sequence>
<evidence type="ECO:0000256" key="6">
    <source>
        <dbReference type="ARBA" id="ARBA00022989"/>
    </source>
</evidence>
<keyword evidence="4" id="KW-1003">Cell membrane</keyword>
<organism evidence="9 10">
    <name type="scientific">Candidatus Caccoplasma intestinavium</name>
    <dbReference type="NCBI Taxonomy" id="2840716"/>
    <lineage>
        <taxon>Bacteria</taxon>
        <taxon>Pseudomonadati</taxon>
        <taxon>Bacteroidota</taxon>
        <taxon>Bacteroidia</taxon>
        <taxon>Bacteroidales</taxon>
        <taxon>Bacteroidaceae</taxon>
        <taxon>Bacteroidaceae incertae sedis</taxon>
        <taxon>Candidatus Caccoplasma</taxon>
    </lineage>
</organism>
<feature type="transmembrane region" description="Helical" evidence="8">
    <location>
        <begin position="252"/>
        <end position="273"/>
    </location>
</feature>
<comment type="caution">
    <text evidence="9">The sequence shown here is derived from an EMBL/GenBank/DDBJ whole genome shotgun (WGS) entry which is preliminary data.</text>
</comment>